<evidence type="ECO:0000313" key="1">
    <source>
        <dbReference type="EMBL" id="KAJ4482999.1"/>
    </source>
</evidence>
<gene>
    <name evidence="1" type="ORF">C8J55DRAFT_559823</name>
</gene>
<reference evidence="1" key="1">
    <citation type="submission" date="2022-08" db="EMBL/GenBank/DDBJ databases">
        <authorList>
            <consortium name="DOE Joint Genome Institute"/>
            <person name="Min B."/>
            <person name="Riley R."/>
            <person name="Sierra-Patev S."/>
            <person name="Naranjo-Ortiz M."/>
            <person name="Looney B."/>
            <person name="Konkel Z."/>
            <person name="Slot J.C."/>
            <person name="Sakamoto Y."/>
            <person name="Steenwyk J.L."/>
            <person name="Rokas A."/>
            <person name="Carro J."/>
            <person name="Camarero S."/>
            <person name="Ferreira P."/>
            <person name="Molpeceres G."/>
            <person name="Ruiz-Duenas F.J."/>
            <person name="Serrano A."/>
            <person name="Henrissat B."/>
            <person name="Drula E."/>
            <person name="Hughes K.W."/>
            <person name="Mata J.L."/>
            <person name="Ishikawa N.K."/>
            <person name="Vargas-Isla R."/>
            <person name="Ushijima S."/>
            <person name="Smith C.A."/>
            <person name="Ahrendt S."/>
            <person name="Andreopoulos W."/>
            <person name="He G."/>
            <person name="Labutti K."/>
            <person name="Lipzen A."/>
            <person name="Ng V."/>
            <person name="Sandor L."/>
            <person name="Barry K."/>
            <person name="Martinez A.T."/>
            <person name="Xiao Y."/>
            <person name="Gibbons J.G."/>
            <person name="Terashima K."/>
            <person name="Hibbett D.S."/>
            <person name="Grigoriev I.V."/>
        </authorList>
    </citation>
    <scope>NUCLEOTIDE SEQUENCE</scope>
    <source>
        <strain evidence="1">Sp2 HRB7682 ss15</strain>
    </source>
</reference>
<proteinExistence type="predicted"/>
<dbReference type="Proteomes" id="UP001150238">
    <property type="component" value="Unassembled WGS sequence"/>
</dbReference>
<sequence>MAAFPSLDALSTLRSAPSLPDTVNRRTVYFYYVHPDFPFPLRQPLSFELSPEVAHHPRPWISSFLIAIQQSAYQPAGAVAPTLACLAVDEVGRNTEIIMLSMHQGPPYAITQCNTSSTCTRTTDTCYSTTHAFGIAIDSEGHLRDVDVGDQWVVWNWFRSKACLHPITSNQQYDPRI</sequence>
<dbReference type="EMBL" id="JANVFS010000013">
    <property type="protein sequence ID" value="KAJ4482999.1"/>
    <property type="molecule type" value="Genomic_DNA"/>
</dbReference>
<comment type="caution">
    <text evidence="1">The sequence shown here is derived from an EMBL/GenBank/DDBJ whole genome shotgun (WGS) entry which is preliminary data.</text>
</comment>
<protein>
    <submittedName>
        <fullName evidence="1">Uncharacterized protein</fullName>
    </submittedName>
</protein>
<accession>A0A9W9AHK5</accession>
<reference evidence="1" key="2">
    <citation type="journal article" date="2023" name="Proc. Natl. Acad. Sci. U.S.A.">
        <title>A global phylogenomic analysis of the shiitake genus Lentinula.</title>
        <authorList>
            <person name="Sierra-Patev S."/>
            <person name="Min B."/>
            <person name="Naranjo-Ortiz M."/>
            <person name="Looney B."/>
            <person name="Konkel Z."/>
            <person name="Slot J.C."/>
            <person name="Sakamoto Y."/>
            <person name="Steenwyk J.L."/>
            <person name="Rokas A."/>
            <person name="Carro J."/>
            <person name="Camarero S."/>
            <person name="Ferreira P."/>
            <person name="Molpeceres G."/>
            <person name="Ruiz-Duenas F.J."/>
            <person name="Serrano A."/>
            <person name="Henrissat B."/>
            <person name="Drula E."/>
            <person name="Hughes K.W."/>
            <person name="Mata J.L."/>
            <person name="Ishikawa N.K."/>
            <person name="Vargas-Isla R."/>
            <person name="Ushijima S."/>
            <person name="Smith C.A."/>
            <person name="Donoghue J."/>
            <person name="Ahrendt S."/>
            <person name="Andreopoulos W."/>
            <person name="He G."/>
            <person name="LaButti K."/>
            <person name="Lipzen A."/>
            <person name="Ng V."/>
            <person name="Riley R."/>
            <person name="Sandor L."/>
            <person name="Barry K."/>
            <person name="Martinez A.T."/>
            <person name="Xiao Y."/>
            <person name="Gibbons J.G."/>
            <person name="Terashima K."/>
            <person name="Grigoriev I.V."/>
            <person name="Hibbett D."/>
        </authorList>
    </citation>
    <scope>NUCLEOTIDE SEQUENCE</scope>
    <source>
        <strain evidence="1">Sp2 HRB7682 ss15</strain>
    </source>
</reference>
<organism evidence="1 2">
    <name type="scientific">Lentinula lateritia</name>
    <dbReference type="NCBI Taxonomy" id="40482"/>
    <lineage>
        <taxon>Eukaryota</taxon>
        <taxon>Fungi</taxon>
        <taxon>Dikarya</taxon>
        <taxon>Basidiomycota</taxon>
        <taxon>Agaricomycotina</taxon>
        <taxon>Agaricomycetes</taxon>
        <taxon>Agaricomycetidae</taxon>
        <taxon>Agaricales</taxon>
        <taxon>Marasmiineae</taxon>
        <taxon>Omphalotaceae</taxon>
        <taxon>Lentinula</taxon>
    </lineage>
</organism>
<dbReference type="AlphaFoldDB" id="A0A9W9AHK5"/>
<name>A0A9W9AHK5_9AGAR</name>
<evidence type="ECO:0000313" key="2">
    <source>
        <dbReference type="Proteomes" id="UP001150238"/>
    </source>
</evidence>